<accession>A0A0F9IK42</accession>
<dbReference type="EMBL" id="LAZR01020787">
    <property type="protein sequence ID" value="KKL87622.1"/>
    <property type="molecule type" value="Genomic_DNA"/>
</dbReference>
<dbReference type="AlphaFoldDB" id="A0A0F9IK42"/>
<sequence>MAKGIKVKLALSKEQAALVEKIVAAKLKLVGDNIAAVVRKEAIPHLIDLIMKHYDKLGERMEGLPHDDPTNPIHWRGTFKDKLEEEAEQTFIFDRTSGIIKLNLGEKSFLGYGGNPDTDSNTPLVWMVYYLEGLAGSWGWITRDVWEQVFPDGNWDTTWGRFKSAPGFMISGGDFFARKTKNDKPNLFRQKVTWSEVRHPFSAFSPLDIFAEALNEFNIRPFVDKAIKAAMSGRKL</sequence>
<proteinExistence type="predicted"/>
<protein>
    <submittedName>
        <fullName evidence="1">Uncharacterized protein</fullName>
    </submittedName>
</protein>
<name>A0A0F9IK42_9ZZZZ</name>
<organism evidence="1">
    <name type="scientific">marine sediment metagenome</name>
    <dbReference type="NCBI Taxonomy" id="412755"/>
    <lineage>
        <taxon>unclassified sequences</taxon>
        <taxon>metagenomes</taxon>
        <taxon>ecological metagenomes</taxon>
    </lineage>
</organism>
<comment type="caution">
    <text evidence="1">The sequence shown here is derived from an EMBL/GenBank/DDBJ whole genome shotgun (WGS) entry which is preliminary data.</text>
</comment>
<gene>
    <name evidence="1" type="ORF">LCGC14_1932860</name>
</gene>
<evidence type="ECO:0000313" key="1">
    <source>
        <dbReference type="EMBL" id="KKL87622.1"/>
    </source>
</evidence>
<reference evidence="1" key="1">
    <citation type="journal article" date="2015" name="Nature">
        <title>Complex archaea that bridge the gap between prokaryotes and eukaryotes.</title>
        <authorList>
            <person name="Spang A."/>
            <person name="Saw J.H."/>
            <person name="Jorgensen S.L."/>
            <person name="Zaremba-Niedzwiedzka K."/>
            <person name="Martijn J."/>
            <person name="Lind A.E."/>
            <person name="van Eijk R."/>
            <person name="Schleper C."/>
            <person name="Guy L."/>
            <person name="Ettema T.J."/>
        </authorList>
    </citation>
    <scope>NUCLEOTIDE SEQUENCE</scope>
</reference>